<dbReference type="OrthoDB" id="43654at2759"/>
<dbReference type="GO" id="GO:0009277">
    <property type="term" value="C:fungal-type cell wall"/>
    <property type="evidence" value="ECO:0007669"/>
    <property type="project" value="TreeGrafter"/>
</dbReference>
<dbReference type="EMBL" id="VFLP01000044">
    <property type="protein sequence ID" value="TRX91559.1"/>
    <property type="molecule type" value="Genomic_DNA"/>
</dbReference>
<dbReference type="InterPro" id="IPR053183">
    <property type="entry name" value="ASL1"/>
</dbReference>
<proteinExistence type="predicted"/>
<protein>
    <recommendedName>
        <fullName evidence="1">Asl1-like glycosyl hydrolase catalytic domain-containing protein</fullName>
    </recommendedName>
</protein>
<evidence type="ECO:0000259" key="1">
    <source>
        <dbReference type="Pfam" id="PF11790"/>
    </source>
</evidence>
<dbReference type="Gene3D" id="3.20.20.80">
    <property type="entry name" value="Glycosidases"/>
    <property type="match status" value="1"/>
</dbReference>
<dbReference type="AlphaFoldDB" id="A0A553HUB9"/>
<dbReference type="InterPro" id="IPR024655">
    <property type="entry name" value="Asl1_glyco_hydro_catalytic"/>
</dbReference>
<dbReference type="GO" id="GO:0071966">
    <property type="term" value="P:fungal-type cell wall polysaccharide metabolic process"/>
    <property type="evidence" value="ECO:0007669"/>
    <property type="project" value="TreeGrafter"/>
</dbReference>
<feature type="domain" description="Asl1-like glycosyl hydrolase catalytic" evidence="1">
    <location>
        <begin position="31"/>
        <end position="278"/>
    </location>
</feature>
<evidence type="ECO:0000313" key="3">
    <source>
        <dbReference type="Proteomes" id="UP000319160"/>
    </source>
</evidence>
<reference evidence="3" key="1">
    <citation type="submission" date="2019-06" db="EMBL/GenBank/DDBJ databases">
        <title>Draft genome sequence of the griseofulvin-producing fungus Xylaria cubensis strain G536.</title>
        <authorList>
            <person name="Mead M.E."/>
            <person name="Raja H.A."/>
            <person name="Steenwyk J.L."/>
            <person name="Knowles S.L."/>
            <person name="Oberlies N.H."/>
            <person name="Rokas A."/>
        </authorList>
    </citation>
    <scope>NUCLEOTIDE SEQUENCE [LARGE SCALE GENOMIC DNA]</scope>
    <source>
        <strain evidence="3">G536</strain>
    </source>
</reference>
<name>A0A553HUB9_9PEZI</name>
<dbReference type="Pfam" id="PF11790">
    <property type="entry name" value="Glyco_hydro_cc"/>
    <property type="match status" value="1"/>
</dbReference>
<dbReference type="Proteomes" id="UP000319160">
    <property type="component" value="Unassembled WGS sequence"/>
</dbReference>
<dbReference type="STRING" id="2512241.A0A553HUB9"/>
<comment type="caution">
    <text evidence="2">The sequence shown here is derived from an EMBL/GenBank/DDBJ whole genome shotgun (WGS) entry which is preliminary data.</text>
</comment>
<evidence type="ECO:0000313" key="2">
    <source>
        <dbReference type="EMBL" id="TRX91559.1"/>
    </source>
</evidence>
<sequence>MKVESSVLFLASSVAATRSAKRGLVHIPNSNWPQDNNIWIQSGSDITWYYNYGQAPSSQYTSVPQSQLEFVPQKWGQSSNPSDTSFSTYVKQLISGGRAIKNVLAYNEPEYPYSSGGAQLSPNTAAIGWIADFVPLQKQGVRIGLPAVNGDDYGLQWLAQFLGNCTQMVKQSNTATSCPYDFLPIHWYNNFQGLQTLLNNVNSQFHPPKIWLTEFTDPNVDLATTQQFYNQAIPYLDGLSNLERYSWFGAFRSNVSNVGPNATFLNRAGKLTDIGSFYLGGGATGVLPTSG</sequence>
<dbReference type="PANTHER" id="PTHR34154:SF3">
    <property type="entry name" value="ALKALI-SENSITIVE LINKAGE PROTEIN 1"/>
    <property type="match status" value="1"/>
</dbReference>
<accession>A0A553HUB9</accession>
<dbReference type="PANTHER" id="PTHR34154">
    <property type="entry name" value="ALKALI-SENSITIVE LINKAGE PROTEIN 1"/>
    <property type="match status" value="1"/>
</dbReference>
<gene>
    <name evidence="2" type="ORF">FHL15_007564</name>
</gene>
<dbReference type="SUPFAM" id="SSF51445">
    <property type="entry name" value="(Trans)glycosidases"/>
    <property type="match status" value="1"/>
</dbReference>
<dbReference type="InterPro" id="IPR017853">
    <property type="entry name" value="GH"/>
</dbReference>
<organism evidence="2 3">
    <name type="scientific">Xylaria flabelliformis</name>
    <dbReference type="NCBI Taxonomy" id="2512241"/>
    <lineage>
        <taxon>Eukaryota</taxon>
        <taxon>Fungi</taxon>
        <taxon>Dikarya</taxon>
        <taxon>Ascomycota</taxon>
        <taxon>Pezizomycotina</taxon>
        <taxon>Sordariomycetes</taxon>
        <taxon>Xylariomycetidae</taxon>
        <taxon>Xylariales</taxon>
        <taxon>Xylariaceae</taxon>
        <taxon>Xylaria</taxon>
    </lineage>
</organism>
<keyword evidence="3" id="KW-1185">Reference proteome</keyword>